<proteinExistence type="predicted"/>
<dbReference type="AlphaFoldDB" id="A0A176VY67"/>
<reference evidence="1" key="1">
    <citation type="submission" date="2016-03" db="EMBL/GenBank/DDBJ databases">
        <title>Mechanisms controlling the formation of the plant cell surface in tip-growing cells are functionally conserved among land plants.</title>
        <authorList>
            <person name="Honkanen S."/>
            <person name="Jones V.A."/>
            <person name="Morieri G."/>
            <person name="Champion C."/>
            <person name="Hetherington A.J."/>
            <person name="Kelly S."/>
            <person name="Saint-Marcoux D."/>
            <person name="Proust H."/>
            <person name="Prescott H."/>
            <person name="Dolan L."/>
        </authorList>
    </citation>
    <scope>NUCLEOTIDE SEQUENCE [LARGE SCALE GENOMIC DNA]</scope>
    <source>
        <tissue evidence="1">Whole gametophyte</tissue>
    </source>
</reference>
<dbReference type="PANTHER" id="PTHR38710:SF1">
    <property type="entry name" value="WITH PUTATIVE URIDYL PYROPHOSPHORYLASE-RELATED"/>
    <property type="match status" value="1"/>
</dbReference>
<dbReference type="Proteomes" id="UP000077202">
    <property type="component" value="Unassembled WGS sequence"/>
</dbReference>
<gene>
    <name evidence="1" type="ORF">AXG93_3217s1110</name>
</gene>
<protein>
    <recommendedName>
        <fullName evidence="3">GHMP kinase C-terminal domain-containing protein</fullName>
    </recommendedName>
</protein>
<comment type="caution">
    <text evidence="1">The sequence shown here is derived from an EMBL/GenBank/DDBJ whole genome shotgun (WGS) entry which is preliminary data.</text>
</comment>
<keyword evidence="2" id="KW-1185">Reference proteome</keyword>
<organism evidence="1 2">
    <name type="scientific">Marchantia polymorpha subsp. ruderalis</name>
    <dbReference type="NCBI Taxonomy" id="1480154"/>
    <lineage>
        <taxon>Eukaryota</taxon>
        <taxon>Viridiplantae</taxon>
        <taxon>Streptophyta</taxon>
        <taxon>Embryophyta</taxon>
        <taxon>Marchantiophyta</taxon>
        <taxon>Marchantiopsida</taxon>
        <taxon>Marchantiidae</taxon>
        <taxon>Marchantiales</taxon>
        <taxon>Marchantiaceae</taxon>
        <taxon>Marchantia</taxon>
    </lineage>
</organism>
<name>A0A176VY67_MARPO</name>
<dbReference type="SUPFAM" id="SSF55060">
    <property type="entry name" value="GHMP Kinase, C-terminal domain"/>
    <property type="match status" value="1"/>
</dbReference>
<sequence length="349" mass="38854">MSRKGLQVHSDVRKKWLLGDKRIRELMADVAQVAEKGRASLLDRDYVSLATLMDRNFDLRRQIFGDDVLGDINIKMVETARSVGAACKFTGSGGAVVAFCPKGRLQAKDLMEACESAGFSVEILKPLSSNGRPGFDVKAEHLRELLLLARIKCSTESYQVDVKSHIEEHAVGSTTGTNAGRNHQEQVECEGCQSTVADVKRPRLERKDSTRSMESVQIQSFVSIEHRNGNVRNHRVPPCPDQPARAVNALRANSDSLREVMIRSIETMALQVLTDGCGSRHFYHLYDMLDFPLSLQFCTPSELKAGRHSWPGTRTHPHDRGLRAQAHVIRNGAPNADQKEQLELEMTDG</sequence>
<dbReference type="EMBL" id="LVLJ01002403">
    <property type="protein sequence ID" value="OAE25095.1"/>
    <property type="molecule type" value="Genomic_DNA"/>
</dbReference>
<evidence type="ECO:0000313" key="2">
    <source>
        <dbReference type="Proteomes" id="UP000077202"/>
    </source>
</evidence>
<dbReference type="InterPro" id="IPR053034">
    <property type="entry name" value="Glucuronokinase-like"/>
</dbReference>
<accession>A0A176VY67</accession>
<evidence type="ECO:0000313" key="1">
    <source>
        <dbReference type="EMBL" id="OAE25095.1"/>
    </source>
</evidence>
<dbReference type="InterPro" id="IPR036554">
    <property type="entry name" value="GHMP_kinase_C_sf"/>
</dbReference>
<evidence type="ECO:0008006" key="3">
    <source>
        <dbReference type="Google" id="ProtNLM"/>
    </source>
</evidence>
<dbReference type="Gene3D" id="3.30.230.120">
    <property type="match status" value="1"/>
</dbReference>
<dbReference type="PANTHER" id="PTHR38710">
    <property type="entry name" value="WITH PUTATIVE URIDYL PYROPHOSPHORYLASE-RELATED"/>
    <property type="match status" value="1"/>
</dbReference>